<dbReference type="SUPFAM" id="SSF54292">
    <property type="entry name" value="2Fe-2S ferredoxin-like"/>
    <property type="match status" value="1"/>
</dbReference>
<name>A0A0U1CVW5_9MYCO</name>
<dbReference type="PROSITE" id="PS00197">
    <property type="entry name" value="2FE2S_FER_1"/>
    <property type="match status" value="1"/>
</dbReference>
<accession>A0A0U1CVW5</accession>
<dbReference type="SUPFAM" id="SSF47741">
    <property type="entry name" value="CO dehydrogenase ISP C-domain like"/>
    <property type="match status" value="1"/>
</dbReference>
<dbReference type="Pfam" id="PF01799">
    <property type="entry name" value="Fer2_2"/>
    <property type="match status" value="1"/>
</dbReference>
<comment type="pathway">
    <text evidence="6">Alkaloid degradation; nicotine degradation.</text>
</comment>
<keyword evidence="8" id="KW-1185">Reference proteome</keyword>
<dbReference type="InterPro" id="IPR006058">
    <property type="entry name" value="2Fe2S_fd_BS"/>
</dbReference>
<evidence type="ECO:0000256" key="5">
    <source>
        <dbReference type="ARBA" id="ARBA00023014"/>
    </source>
</evidence>
<dbReference type="GO" id="GO:0051537">
    <property type="term" value="F:2 iron, 2 sulfur cluster binding"/>
    <property type="evidence" value="ECO:0007669"/>
    <property type="project" value="UniProtKB-KW"/>
</dbReference>
<dbReference type="EMBL" id="CTEC01000001">
    <property type="protein sequence ID" value="CQD02919.1"/>
    <property type="molecule type" value="Genomic_DNA"/>
</dbReference>
<dbReference type="GO" id="GO:0016491">
    <property type="term" value="F:oxidoreductase activity"/>
    <property type="evidence" value="ECO:0007669"/>
    <property type="project" value="UniProtKB-KW"/>
</dbReference>
<dbReference type="Gene3D" id="1.10.150.120">
    <property type="entry name" value="[2Fe-2S]-binding domain"/>
    <property type="match status" value="1"/>
</dbReference>
<dbReference type="PANTHER" id="PTHR44379">
    <property type="entry name" value="OXIDOREDUCTASE WITH IRON-SULFUR SUBUNIT"/>
    <property type="match status" value="1"/>
</dbReference>
<dbReference type="AlphaFoldDB" id="A0A0U1CVW5"/>
<keyword evidence="2" id="KW-0479">Metal-binding</keyword>
<dbReference type="InterPro" id="IPR002888">
    <property type="entry name" value="2Fe-2S-bd"/>
</dbReference>
<dbReference type="CDD" id="cd00207">
    <property type="entry name" value="fer2"/>
    <property type="match status" value="1"/>
</dbReference>
<gene>
    <name evidence="7" type="ORF">BN000_00404</name>
</gene>
<dbReference type="STRING" id="761804.BN000_00404"/>
<dbReference type="RefSeq" id="WP_085243238.1">
    <property type="nucleotide sequence ID" value="NZ_CTEC01000001.1"/>
</dbReference>
<organism evidence="7 8">
    <name type="scientific">Mycobacterium europaeum</name>
    <dbReference type="NCBI Taxonomy" id="761804"/>
    <lineage>
        <taxon>Bacteria</taxon>
        <taxon>Bacillati</taxon>
        <taxon>Actinomycetota</taxon>
        <taxon>Actinomycetes</taxon>
        <taxon>Mycobacteriales</taxon>
        <taxon>Mycobacteriaceae</taxon>
        <taxon>Mycobacterium</taxon>
        <taxon>Mycobacterium simiae complex</taxon>
    </lineage>
</organism>
<proteinExistence type="predicted"/>
<sequence>MTDGVAIEVRVNGRSVRAYVPARMTLVDFLRERLGLTGTHIGCGEGLCGACNVLLDSCSARACLMLAVQADDTDVVTIEGLSPPGYASNVQDCLVRHHALQCGFCTPGFVVLIEELLAEVDAGRRPTAIQIRKHLSSSLCRCTGYAPIIAAAEELVADRIAVINSSNPQPPTEAAR</sequence>
<keyword evidence="1" id="KW-0001">2Fe-2S</keyword>
<evidence type="ECO:0000256" key="1">
    <source>
        <dbReference type="ARBA" id="ARBA00022714"/>
    </source>
</evidence>
<reference evidence="8" key="1">
    <citation type="submission" date="2015-03" db="EMBL/GenBank/DDBJ databases">
        <authorList>
            <person name="Urmite Genomes"/>
        </authorList>
    </citation>
    <scope>NUCLEOTIDE SEQUENCE [LARGE SCALE GENOMIC DNA]</scope>
    <source>
        <strain evidence="8">CSUR P1344</strain>
    </source>
</reference>
<evidence type="ECO:0000313" key="7">
    <source>
        <dbReference type="EMBL" id="CQD02919.1"/>
    </source>
</evidence>
<dbReference type="Proteomes" id="UP000199601">
    <property type="component" value="Unassembled WGS sequence"/>
</dbReference>
<evidence type="ECO:0000256" key="3">
    <source>
        <dbReference type="ARBA" id="ARBA00023002"/>
    </source>
</evidence>
<dbReference type="OrthoDB" id="159930at2"/>
<dbReference type="Gene3D" id="3.10.20.30">
    <property type="match status" value="1"/>
</dbReference>
<dbReference type="InterPro" id="IPR051452">
    <property type="entry name" value="Diverse_Oxidoreductases"/>
</dbReference>
<dbReference type="InterPro" id="IPR001041">
    <property type="entry name" value="2Fe-2S_ferredoxin-type"/>
</dbReference>
<keyword evidence="3" id="KW-0560">Oxidoreductase</keyword>
<evidence type="ECO:0000256" key="6">
    <source>
        <dbReference type="ARBA" id="ARBA00060707"/>
    </source>
</evidence>
<protein>
    <submittedName>
        <fullName evidence="7">2Fe-2S-binding domain-containing protein</fullName>
    </submittedName>
</protein>
<keyword evidence="4" id="KW-0408">Iron</keyword>
<dbReference type="InterPro" id="IPR036884">
    <property type="entry name" value="2Fe-2S-bd_dom_sf"/>
</dbReference>
<dbReference type="Pfam" id="PF00111">
    <property type="entry name" value="Fer2"/>
    <property type="match status" value="1"/>
</dbReference>
<evidence type="ECO:0000256" key="2">
    <source>
        <dbReference type="ARBA" id="ARBA00022723"/>
    </source>
</evidence>
<dbReference type="GO" id="GO:0046872">
    <property type="term" value="F:metal ion binding"/>
    <property type="evidence" value="ECO:0007669"/>
    <property type="project" value="UniProtKB-KW"/>
</dbReference>
<dbReference type="InterPro" id="IPR012675">
    <property type="entry name" value="Beta-grasp_dom_sf"/>
</dbReference>
<evidence type="ECO:0000256" key="4">
    <source>
        <dbReference type="ARBA" id="ARBA00023004"/>
    </source>
</evidence>
<dbReference type="InterPro" id="IPR036010">
    <property type="entry name" value="2Fe-2S_ferredoxin-like_sf"/>
</dbReference>
<evidence type="ECO:0000313" key="8">
    <source>
        <dbReference type="Proteomes" id="UP000199601"/>
    </source>
</evidence>
<dbReference type="FunFam" id="3.10.20.30:FF:000020">
    <property type="entry name" value="Xanthine dehydrogenase iron-sulfur subunit"/>
    <property type="match status" value="1"/>
</dbReference>
<keyword evidence="5" id="KW-0411">Iron-sulfur</keyword>
<dbReference type="PANTHER" id="PTHR44379:SF5">
    <property type="entry name" value="OXIDOREDUCTASE WITH IRON-SULFUR SUBUNIT"/>
    <property type="match status" value="1"/>
</dbReference>
<dbReference type="PROSITE" id="PS51085">
    <property type="entry name" value="2FE2S_FER_2"/>
    <property type="match status" value="1"/>
</dbReference>